<proteinExistence type="predicted"/>
<dbReference type="Proteomes" id="UP000783037">
    <property type="component" value="Unassembled WGS sequence"/>
</dbReference>
<gene>
    <name evidence="4" type="ORF">E7Z79_09540</name>
</gene>
<reference evidence="4" key="1">
    <citation type="submission" date="2019-04" db="EMBL/GenBank/DDBJ databases">
        <title>Evolution of Biomass-Degrading Anaerobic Consortia Revealed by Metagenomics.</title>
        <authorList>
            <person name="Peng X."/>
        </authorList>
    </citation>
    <scope>NUCLEOTIDE SEQUENCE</scope>
    <source>
        <strain evidence="4">SIG18</strain>
    </source>
</reference>
<evidence type="ECO:0000313" key="4">
    <source>
        <dbReference type="EMBL" id="MBE6502663.1"/>
    </source>
</evidence>
<feature type="repeat" description="TPR" evidence="3">
    <location>
        <begin position="33"/>
        <end position="66"/>
    </location>
</feature>
<evidence type="ECO:0000256" key="2">
    <source>
        <dbReference type="ARBA" id="ARBA00022803"/>
    </source>
</evidence>
<dbReference type="PROSITE" id="PS50005">
    <property type="entry name" value="TPR"/>
    <property type="match status" value="2"/>
</dbReference>
<dbReference type="AlphaFoldDB" id="A0A8T3V7T6"/>
<dbReference type="SMART" id="SM00028">
    <property type="entry name" value="TPR"/>
    <property type="match status" value="2"/>
</dbReference>
<dbReference type="SUPFAM" id="SSF48452">
    <property type="entry name" value="TPR-like"/>
    <property type="match status" value="1"/>
</dbReference>
<keyword evidence="1" id="KW-0677">Repeat</keyword>
<dbReference type="Gene3D" id="1.25.40.10">
    <property type="entry name" value="Tetratricopeptide repeat domain"/>
    <property type="match status" value="1"/>
</dbReference>
<feature type="repeat" description="TPR" evidence="3">
    <location>
        <begin position="1"/>
        <end position="32"/>
    </location>
</feature>
<dbReference type="InterPro" id="IPR011990">
    <property type="entry name" value="TPR-like_helical_dom_sf"/>
</dbReference>
<name>A0A8T3V7T6_9EURY</name>
<sequence>AINRMGNAFIDLGKFDEALDCFNKAISLEKYNIDFLLNKGVVLMELGKFEEAVDSFNQVLLRSPDNEDAFFLKEECLENF</sequence>
<dbReference type="PANTHER" id="PTHR44943">
    <property type="entry name" value="CELLULOSE SYNTHASE OPERON PROTEIN C"/>
    <property type="match status" value="1"/>
</dbReference>
<comment type="caution">
    <text evidence="4">The sequence shown here is derived from an EMBL/GenBank/DDBJ whole genome shotgun (WGS) entry which is preliminary data.</text>
</comment>
<dbReference type="EMBL" id="SUTK01000100">
    <property type="protein sequence ID" value="MBE6502663.1"/>
    <property type="molecule type" value="Genomic_DNA"/>
</dbReference>
<evidence type="ECO:0000313" key="5">
    <source>
        <dbReference type="Proteomes" id="UP000783037"/>
    </source>
</evidence>
<dbReference type="Pfam" id="PF13414">
    <property type="entry name" value="TPR_11"/>
    <property type="match status" value="1"/>
</dbReference>
<accession>A0A8T3V7T6</accession>
<evidence type="ECO:0000256" key="1">
    <source>
        <dbReference type="ARBA" id="ARBA00022737"/>
    </source>
</evidence>
<dbReference type="RefSeq" id="WP_303739728.1">
    <property type="nucleotide sequence ID" value="NZ_SUTK01000100.1"/>
</dbReference>
<organism evidence="4 5">
    <name type="scientific">Methanobrevibacter thaueri</name>
    <dbReference type="NCBI Taxonomy" id="190975"/>
    <lineage>
        <taxon>Archaea</taxon>
        <taxon>Methanobacteriati</taxon>
        <taxon>Methanobacteriota</taxon>
        <taxon>Methanomada group</taxon>
        <taxon>Methanobacteria</taxon>
        <taxon>Methanobacteriales</taxon>
        <taxon>Methanobacteriaceae</taxon>
        <taxon>Methanobrevibacter</taxon>
    </lineage>
</organism>
<evidence type="ECO:0000256" key="3">
    <source>
        <dbReference type="PROSITE-ProRule" id="PRU00339"/>
    </source>
</evidence>
<dbReference type="InterPro" id="IPR019734">
    <property type="entry name" value="TPR_rpt"/>
</dbReference>
<feature type="non-terminal residue" evidence="4">
    <location>
        <position position="1"/>
    </location>
</feature>
<keyword evidence="2 3" id="KW-0802">TPR repeat</keyword>
<dbReference type="InterPro" id="IPR051685">
    <property type="entry name" value="Ycf3/AcsC/BcsC/TPR_MFPF"/>
</dbReference>
<dbReference type="PROSITE" id="PS50293">
    <property type="entry name" value="TPR_REGION"/>
    <property type="match status" value="2"/>
</dbReference>
<protein>
    <submittedName>
        <fullName evidence="4">Tetratricopeptide repeat protein</fullName>
    </submittedName>
</protein>
<dbReference type="PANTHER" id="PTHR44943:SF8">
    <property type="entry name" value="TPR REPEAT-CONTAINING PROTEIN MJ0263"/>
    <property type="match status" value="1"/>
</dbReference>